<keyword evidence="2" id="KW-0812">Transmembrane</keyword>
<dbReference type="AlphaFoldDB" id="A0A3P7LI22"/>
<accession>A0A3P7LI22</accession>
<feature type="region of interest" description="Disordered" evidence="1">
    <location>
        <begin position="132"/>
        <end position="165"/>
    </location>
</feature>
<evidence type="ECO:0000256" key="1">
    <source>
        <dbReference type="SAM" id="MobiDB-lite"/>
    </source>
</evidence>
<keyword evidence="2" id="KW-1133">Transmembrane helix</keyword>
<dbReference type="EMBL" id="UYRU01047274">
    <property type="protein sequence ID" value="VDN09538.1"/>
    <property type="molecule type" value="Genomic_DNA"/>
</dbReference>
<sequence length="212" mass="23924">MTSLDVLHLRAARSFGHRPCILIAKVLSIVLLDASDVSEKTASQLYLFSERRLIEYAGACRSLQRQLSILHDEKEAAVLALERERARSQQLGEEAQKLQSHLDIIRQVLRDSDLDQAKQRLAQLEWNISDWPPTSPRDRRREHSAGSLLDPGNASSSSDTGDNSESHTLHSVITIEVFFLESLAARRSFYIFGAFVQLLVPLIGEVVFRVYN</sequence>
<organism evidence="3 4">
    <name type="scientific">Dibothriocephalus latus</name>
    <name type="common">Fish tapeworm</name>
    <name type="synonym">Diphyllobothrium latum</name>
    <dbReference type="NCBI Taxonomy" id="60516"/>
    <lineage>
        <taxon>Eukaryota</taxon>
        <taxon>Metazoa</taxon>
        <taxon>Spiralia</taxon>
        <taxon>Lophotrochozoa</taxon>
        <taxon>Platyhelminthes</taxon>
        <taxon>Cestoda</taxon>
        <taxon>Eucestoda</taxon>
        <taxon>Diphyllobothriidea</taxon>
        <taxon>Diphyllobothriidae</taxon>
        <taxon>Dibothriocephalus</taxon>
    </lineage>
</organism>
<keyword evidence="4" id="KW-1185">Reference proteome</keyword>
<feature type="transmembrane region" description="Helical" evidence="2">
    <location>
        <begin position="189"/>
        <end position="211"/>
    </location>
</feature>
<dbReference type="Proteomes" id="UP000281553">
    <property type="component" value="Unassembled WGS sequence"/>
</dbReference>
<proteinExistence type="predicted"/>
<feature type="compositionally biased region" description="Low complexity" evidence="1">
    <location>
        <begin position="152"/>
        <end position="163"/>
    </location>
</feature>
<gene>
    <name evidence="3" type="ORF">DILT_LOCUS5369</name>
</gene>
<evidence type="ECO:0000256" key="2">
    <source>
        <dbReference type="SAM" id="Phobius"/>
    </source>
</evidence>
<keyword evidence="2" id="KW-0472">Membrane</keyword>
<evidence type="ECO:0000313" key="3">
    <source>
        <dbReference type="EMBL" id="VDN09538.1"/>
    </source>
</evidence>
<reference evidence="3 4" key="1">
    <citation type="submission" date="2018-11" db="EMBL/GenBank/DDBJ databases">
        <authorList>
            <consortium name="Pathogen Informatics"/>
        </authorList>
    </citation>
    <scope>NUCLEOTIDE SEQUENCE [LARGE SCALE GENOMIC DNA]</scope>
</reference>
<name>A0A3P7LI22_DIBLA</name>
<protein>
    <submittedName>
        <fullName evidence="3">Uncharacterized protein</fullName>
    </submittedName>
</protein>
<evidence type="ECO:0000313" key="4">
    <source>
        <dbReference type="Proteomes" id="UP000281553"/>
    </source>
</evidence>